<dbReference type="Proteomes" id="UP001396898">
    <property type="component" value="Unassembled WGS sequence"/>
</dbReference>
<protein>
    <submittedName>
        <fullName evidence="2">Uncharacterized protein</fullName>
    </submittedName>
</protein>
<proteinExistence type="predicted"/>
<evidence type="ECO:0000313" key="3">
    <source>
        <dbReference type="Proteomes" id="UP001396898"/>
    </source>
</evidence>
<evidence type="ECO:0000313" key="2">
    <source>
        <dbReference type="EMBL" id="KAK7998544.1"/>
    </source>
</evidence>
<sequence length="307" mass="33552">MNGDDGQRDGPDGEQGDPLDRQRPRARLRTLALVPEVHGYRRSGVAEAGVGGDDYRERPCGVPFRKRRRQRPRRRGRWLWHGSADVEWRRRTGWVQGVLQDQALPGSVGGGAGGFGQEKRFLSLSLGHPEPGLHRVAGHHQHHQVLLPSLEAALARPDLGDGPIVPGAGGRVQGAQHILHVDPGLRRVILRETARHGDNAGVVADELEPVERDEAPEAAGDEDAVLRVPQLPGPRLDQPHRGAVLEALDLEVDGAERVVGHCRRDPRLEALGDEDVVPARVQGVLRERGQRVRPDPEIDAGALVLQE</sequence>
<feature type="region of interest" description="Disordered" evidence="1">
    <location>
        <begin position="1"/>
        <end position="25"/>
    </location>
</feature>
<reference evidence="2 3" key="1">
    <citation type="submission" date="2023-01" db="EMBL/GenBank/DDBJ databases">
        <title>Analysis of 21 Apiospora genomes using comparative genomics revels a genus with tremendous synthesis potential of carbohydrate active enzymes and secondary metabolites.</title>
        <authorList>
            <person name="Sorensen T."/>
        </authorList>
    </citation>
    <scope>NUCLEOTIDE SEQUENCE [LARGE SCALE GENOMIC DNA]</scope>
    <source>
        <strain evidence="2 3">CBS 20057</strain>
    </source>
</reference>
<keyword evidence="3" id="KW-1185">Reference proteome</keyword>
<gene>
    <name evidence="2" type="ORF">PG991_015023</name>
</gene>
<dbReference type="EMBL" id="JAQQWI010000021">
    <property type="protein sequence ID" value="KAK7998544.1"/>
    <property type="molecule type" value="Genomic_DNA"/>
</dbReference>
<accession>A0ABR1R2X9</accession>
<organism evidence="2 3">
    <name type="scientific">Apiospora marii</name>
    <dbReference type="NCBI Taxonomy" id="335849"/>
    <lineage>
        <taxon>Eukaryota</taxon>
        <taxon>Fungi</taxon>
        <taxon>Dikarya</taxon>
        <taxon>Ascomycota</taxon>
        <taxon>Pezizomycotina</taxon>
        <taxon>Sordariomycetes</taxon>
        <taxon>Xylariomycetidae</taxon>
        <taxon>Amphisphaeriales</taxon>
        <taxon>Apiosporaceae</taxon>
        <taxon>Apiospora</taxon>
    </lineage>
</organism>
<comment type="caution">
    <text evidence="2">The sequence shown here is derived from an EMBL/GenBank/DDBJ whole genome shotgun (WGS) entry which is preliminary data.</text>
</comment>
<feature type="compositionally biased region" description="Basic and acidic residues" evidence="1">
    <location>
        <begin position="1"/>
        <end position="11"/>
    </location>
</feature>
<evidence type="ECO:0000256" key="1">
    <source>
        <dbReference type="SAM" id="MobiDB-lite"/>
    </source>
</evidence>
<name>A0ABR1R2X9_9PEZI</name>